<feature type="region of interest" description="Disordered" evidence="1">
    <location>
        <begin position="537"/>
        <end position="581"/>
    </location>
</feature>
<feature type="region of interest" description="Disordered" evidence="1">
    <location>
        <begin position="999"/>
        <end position="1104"/>
    </location>
</feature>
<dbReference type="Proteomes" id="UP000028821">
    <property type="component" value="Unassembled WGS sequence"/>
</dbReference>
<feature type="compositionally biased region" description="Basic and acidic residues" evidence="1">
    <location>
        <begin position="1770"/>
        <end position="1790"/>
    </location>
</feature>
<dbReference type="CDD" id="cd11660">
    <property type="entry name" value="SANT_TRF"/>
    <property type="match status" value="1"/>
</dbReference>
<evidence type="ECO:0000313" key="4">
    <source>
        <dbReference type="Proteomes" id="UP000028821"/>
    </source>
</evidence>
<evidence type="ECO:0000313" key="3">
    <source>
        <dbReference type="EMBL" id="KFH15193.1"/>
    </source>
</evidence>
<feature type="compositionally biased region" description="Basic and acidic residues" evidence="1">
    <location>
        <begin position="1245"/>
        <end position="1295"/>
    </location>
</feature>
<feature type="compositionally biased region" description="Basic and acidic residues" evidence="1">
    <location>
        <begin position="1824"/>
        <end position="1847"/>
    </location>
</feature>
<feature type="compositionally biased region" description="Low complexity" evidence="1">
    <location>
        <begin position="152"/>
        <end position="161"/>
    </location>
</feature>
<dbReference type="InterPro" id="IPR001005">
    <property type="entry name" value="SANT/Myb"/>
</dbReference>
<feature type="compositionally biased region" description="Acidic residues" evidence="1">
    <location>
        <begin position="451"/>
        <end position="460"/>
    </location>
</feature>
<feature type="region of interest" description="Disordered" evidence="1">
    <location>
        <begin position="1245"/>
        <end position="1510"/>
    </location>
</feature>
<feature type="compositionally biased region" description="Basic and acidic residues" evidence="1">
    <location>
        <begin position="1803"/>
        <end position="1817"/>
    </location>
</feature>
<feature type="compositionally biased region" description="Basic and acidic residues" evidence="1">
    <location>
        <begin position="1561"/>
        <end position="1640"/>
    </location>
</feature>
<feature type="compositionally biased region" description="Basic and acidic residues" evidence="1">
    <location>
        <begin position="1980"/>
        <end position="2009"/>
    </location>
</feature>
<feature type="compositionally biased region" description="Polar residues" evidence="1">
    <location>
        <begin position="389"/>
        <end position="399"/>
    </location>
</feature>
<feature type="compositionally biased region" description="Basic and acidic residues" evidence="1">
    <location>
        <begin position="1076"/>
        <end position="1095"/>
    </location>
</feature>
<feature type="compositionally biased region" description="Basic and acidic residues" evidence="1">
    <location>
        <begin position="1378"/>
        <end position="1388"/>
    </location>
</feature>
<feature type="compositionally biased region" description="Low complexity" evidence="1">
    <location>
        <begin position="1422"/>
        <end position="1431"/>
    </location>
</feature>
<feature type="region of interest" description="Disordered" evidence="1">
    <location>
        <begin position="358"/>
        <end position="463"/>
    </location>
</feature>
<feature type="compositionally biased region" description="Basic and acidic residues" evidence="1">
    <location>
        <begin position="422"/>
        <end position="434"/>
    </location>
</feature>
<feature type="compositionally biased region" description="Basic and acidic residues" evidence="1">
    <location>
        <begin position="876"/>
        <end position="888"/>
    </location>
</feature>
<feature type="compositionally biased region" description="Low complexity" evidence="1">
    <location>
        <begin position="1684"/>
        <end position="1693"/>
    </location>
</feature>
<comment type="caution">
    <text evidence="3">The sequence shown here is derived from an EMBL/GenBank/DDBJ whole genome shotgun (WGS) entry which is preliminary data.</text>
</comment>
<feature type="region of interest" description="Disordered" evidence="1">
    <location>
        <begin position="1890"/>
        <end position="2025"/>
    </location>
</feature>
<feature type="compositionally biased region" description="Acidic residues" evidence="1">
    <location>
        <begin position="716"/>
        <end position="725"/>
    </location>
</feature>
<dbReference type="SMART" id="SM00717">
    <property type="entry name" value="SANT"/>
    <property type="match status" value="1"/>
</dbReference>
<feature type="compositionally biased region" description="Basic and acidic residues" evidence="1">
    <location>
        <begin position="1707"/>
        <end position="1762"/>
    </location>
</feature>
<feature type="compositionally biased region" description="Basic and acidic residues" evidence="1">
    <location>
        <begin position="1935"/>
        <end position="1955"/>
    </location>
</feature>
<gene>
    <name evidence="3" type="ORF">TGMAS_259860</name>
</gene>
<feature type="compositionally biased region" description="Low complexity" evidence="1">
    <location>
        <begin position="942"/>
        <end position="977"/>
    </location>
</feature>
<feature type="compositionally biased region" description="Basic and acidic residues" evidence="1">
    <location>
        <begin position="1652"/>
        <end position="1683"/>
    </location>
</feature>
<feature type="compositionally biased region" description="Low complexity" evidence="1">
    <location>
        <begin position="12"/>
        <end position="29"/>
    </location>
</feature>
<feature type="compositionally biased region" description="Polar residues" evidence="1">
    <location>
        <begin position="1408"/>
        <end position="1417"/>
    </location>
</feature>
<evidence type="ECO:0000256" key="1">
    <source>
        <dbReference type="SAM" id="MobiDB-lite"/>
    </source>
</evidence>
<feature type="compositionally biased region" description="Basic residues" evidence="1">
    <location>
        <begin position="1"/>
        <end position="11"/>
    </location>
</feature>
<accession>A0A086QRG1</accession>
<dbReference type="InterPro" id="IPR009057">
    <property type="entry name" value="Homeodomain-like_sf"/>
</dbReference>
<feature type="region of interest" description="Disordered" evidence="1">
    <location>
        <begin position="814"/>
        <end position="894"/>
    </location>
</feature>
<reference evidence="3 4" key="1">
    <citation type="submission" date="2014-04" db="EMBL/GenBank/DDBJ databases">
        <authorList>
            <person name="Sibley D."/>
            <person name="Venepally P."/>
            <person name="Karamycheva S."/>
            <person name="Hadjithomas M."/>
            <person name="Khan A."/>
            <person name="Brunk B."/>
            <person name="Roos D."/>
            <person name="Caler E."/>
            <person name="Lorenzi H."/>
        </authorList>
    </citation>
    <scope>NUCLEOTIDE SEQUENCE [LARGE SCALE GENOMIC DNA]</scope>
    <source>
        <strain evidence="3 4">MAS</strain>
    </source>
</reference>
<feature type="region of interest" description="Disordered" evidence="1">
    <location>
        <begin position="939"/>
        <end position="977"/>
    </location>
</feature>
<feature type="region of interest" description="Disordered" evidence="1">
    <location>
        <begin position="1"/>
        <end position="29"/>
    </location>
</feature>
<feature type="domain" description="Myb-like" evidence="2">
    <location>
        <begin position="2065"/>
        <end position="2117"/>
    </location>
</feature>
<feature type="compositionally biased region" description="Acidic residues" evidence="1">
    <location>
        <begin position="1641"/>
        <end position="1651"/>
    </location>
</feature>
<dbReference type="OrthoDB" id="608866at2759"/>
<feature type="compositionally biased region" description="Basic and acidic residues" evidence="1">
    <location>
        <begin position="1032"/>
        <end position="1064"/>
    </location>
</feature>
<feature type="compositionally biased region" description="Basic and acidic residues" evidence="1">
    <location>
        <begin position="1323"/>
        <end position="1363"/>
    </location>
</feature>
<evidence type="ECO:0000259" key="2">
    <source>
        <dbReference type="SMART" id="SM00717"/>
    </source>
</evidence>
<feature type="compositionally biased region" description="Basic and acidic residues" evidence="1">
    <location>
        <begin position="364"/>
        <end position="373"/>
    </location>
</feature>
<feature type="compositionally biased region" description="Basic and acidic residues" evidence="1">
    <location>
        <begin position="734"/>
        <end position="764"/>
    </location>
</feature>
<proteinExistence type="predicted"/>
<feature type="compositionally biased region" description="Low complexity" evidence="1">
    <location>
        <begin position="1473"/>
        <end position="1510"/>
    </location>
</feature>
<dbReference type="VEuPathDB" id="ToxoDB:TGMAS_259860"/>
<feature type="compositionally biased region" description="Basic and acidic residues" evidence="1">
    <location>
        <begin position="1964"/>
        <end position="1973"/>
    </location>
</feature>
<dbReference type="Gene3D" id="1.10.10.60">
    <property type="entry name" value="Homeodomain-like"/>
    <property type="match status" value="1"/>
</dbReference>
<sequence>MEAERQKRRRSGASASCSPAGSSPSSPVSSVCSFFPFGVPSSFGRPELSSTSMTSWLLFLHWVAAQLPVAPESAGFAKFEGSRHQRGIPSRREGGRLLADRSVGTRALARFPEALGDSAGDNMPGALPRARPTRELETDHLHAENGAGGCGARPSASSTSSRDVRSFAAVTSHADAQTHGSVADAQPTLGVSSFAPVSLFSASPSGRHAPRHHAPTEEPLARAFAVLVRSLTDPIEKALQTGDTVLLRAFLSPLTAETEHSAQASHPLSFPAFSQRVEARAAMECLRETILTSNSFSFSFSSSSSSSSSSFFSPFLSLDASAVDASPLPSVSATLVPSLGFPALATWAVQTAEAFRASDGSVESGKHERRTEESLCACEGDGEPERRSATNCKQRQTHSMHADTGGDAQIAEQRDAEDEDVERGVLEERRRVSEPPDSGSDSATGALSSPNEEESEETESGEAKRRAALRVFLDDRIFLLTQVAAVKIAACAVASVTAATVEDLLNGLGQHVSPAASSSLSSERSSSSCVSSAIRSAASLPPAAPPSPRVTSRSPPTEVHAAAGTEETGEQSEDAPACSVERARQSSILEETCRRDGGGATASHSQAKANVALLDCMWWYLLLRIHELLEVTRAFSFASSPLASSGPDEVSPSQLYPPPLAALGCRVKRERDAAEDEDRGVQRCRFDAAENGRRLSIRAAETGSGTGQGANADGETTNDFDEDEREAVKGGGAQREEAGRAERKGEGRAGREGEETHTGDRHGGDVAGGAEVGRSREGEGQYVEVRERIFRSTQILGRLLCYLKKLQMHSLGATRQASEARGSPVSPSIDRQSSEFRRDGNPCSPPSPPLGENASTSAAVGTEYAGLATATPESGGDEREKQGREEAHAGVAEPQGVSGILEKVEFNMRLLCASIGNCFERWPSMPPLQMYDRLLLPERSDGSSSSSPSPSSSASSASRASSVGAVSSPCSSSSASLEPLSAGESVVAVSAPSRLHAASREAAPALDGRSAGRLGNTGKETQERPAVVALSSEERADRRGEQGDGERAERSCRDGAEREKEVRDLGAVASGEDANGDDRRETSGSSERRRSSAEKAKRRQTGKEAGGAWLERSFFACGVERRSEKPGEEGGEGDEDWCLSPQLHQLVDAAKLRADMHVFVEENVFFLLSHLHQVASEHEEVAAAFDLLAKQGAVSPLFLLSGAWTPWREIRELRLGALMTTQAKIRELWAEKDLWRSLLDGMQKEVQRRGREERERREREREEKTVEDHGENTDLSDHQESGKEGDATRKPEESNGRLQNEAAGGISMPGKRHDVSLPLADAPVREQESLQDRGAGRRGREREGDGDERRKVEKRNDFFEGERGGMYPEVSDGGNVARMDDHWNERAEGNAIARPDVGDGGRRRGSSLRENASSRSVHATVCCDSSSAASDEAGDPLVWQGSRGRNRGEESQVLGSQTCDREEEPRRRQRALSSCEPCSSSTSSSPFPSSGFSSSPASSSSSAFSSAVANSSRGLREALLTFWSWGGSGESREETRHPGGLAARPAHFGRGDRAVAAGDGAVERPRPAKEGGDEDAKQTKNREAAGRGERGKRTGGEYDGGLVDRQEGERERTEDIAMGHKEAREEEGDESRVTKEKGDEATTEDSEDGESDAQREEEGGQEEREHKRGEVTREEADTGKEAQGRGSEGAARASEAETNRAIAAGEEMERGKEQGMSKGDEDPDMEEPRAGEETRQSQDDERRRPDGHRGGDEEEQEREKPAKERRKRQRPENSEGEKDMQREQTSERADAPSQAATKKPRGCRPEVRTEDEKRREGESDEDEVPAHDGDDLEESRRPEEDGEEATRHSGVIEAEVDDETALCLSSCFWESETNVVVADALLSAAADLITEPEKRTSSPRSSSPHSASSSSSSSSSSSAVPSAVARASPTVQWKEAADMKPRSLLDPHPGERREEWDSDPVDTSPERVAESRVRPRRKKGEGGRRETRTGSSDKENSSVQEGRRLEKRVSWTSSDDVEERRRGDADQLNAASKRYRKYRDAVGDPDLARQILNARHPGAGPVCRPQRKWEAADEQLLVAGVNMFGVGKWNEVHKFFPPLRRFSPPQLKDKFRILQKLLHVCQDTYRFIE</sequence>
<dbReference type="SUPFAM" id="SSF46689">
    <property type="entry name" value="Homeodomain-like"/>
    <property type="match status" value="1"/>
</dbReference>
<protein>
    <submittedName>
        <fullName evidence="3">Putative SANT-TRF domain protein</fullName>
    </submittedName>
</protein>
<organism evidence="3 4">
    <name type="scientific">Toxoplasma gondii MAS</name>
    <dbReference type="NCBI Taxonomy" id="943118"/>
    <lineage>
        <taxon>Eukaryota</taxon>
        <taxon>Sar</taxon>
        <taxon>Alveolata</taxon>
        <taxon>Apicomplexa</taxon>
        <taxon>Conoidasida</taxon>
        <taxon>Coccidia</taxon>
        <taxon>Eucoccidiorida</taxon>
        <taxon>Eimeriorina</taxon>
        <taxon>Sarcocystidae</taxon>
        <taxon>Toxoplasma</taxon>
    </lineage>
</organism>
<dbReference type="EMBL" id="AEXC02000973">
    <property type="protein sequence ID" value="KFH15193.1"/>
    <property type="molecule type" value="Genomic_DNA"/>
</dbReference>
<feature type="region of interest" description="Disordered" evidence="1">
    <location>
        <begin position="143"/>
        <end position="164"/>
    </location>
</feature>
<feature type="region of interest" description="Disordered" evidence="1">
    <location>
        <begin position="695"/>
        <end position="779"/>
    </location>
</feature>
<feature type="region of interest" description="Disordered" evidence="1">
    <location>
        <begin position="1526"/>
        <end position="1855"/>
    </location>
</feature>
<name>A0A086QRG1_TOXGO</name>
<feature type="compositionally biased region" description="Low complexity" evidence="1">
    <location>
        <begin position="1898"/>
        <end position="1929"/>
    </location>
</feature>